<dbReference type="Pfam" id="PF13687">
    <property type="entry name" value="DUF4153"/>
    <property type="match status" value="1"/>
</dbReference>
<dbReference type="AlphaFoldDB" id="A0A1I5FES7"/>
<dbReference type="EMBL" id="FOVI01000027">
    <property type="protein sequence ID" value="SFO22245.1"/>
    <property type="molecule type" value="Genomic_DNA"/>
</dbReference>
<reference evidence="3" key="1">
    <citation type="submission" date="2016-10" db="EMBL/GenBank/DDBJ databases">
        <authorList>
            <person name="Varghese N."/>
            <person name="Submissions S."/>
        </authorList>
    </citation>
    <scope>NUCLEOTIDE SEQUENCE [LARGE SCALE GENOMIC DNA]</scope>
    <source>
        <strain evidence="3">DS-12</strain>
    </source>
</reference>
<feature type="transmembrane region" description="Helical" evidence="1">
    <location>
        <begin position="66"/>
        <end position="87"/>
    </location>
</feature>
<protein>
    <submittedName>
        <fullName evidence="2">Uncharacterized protein</fullName>
    </submittedName>
</protein>
<name>A0A1I5FES7_9FLAO</name>
<feature type="transmembrane region" description="Helical" evidence="1">
    <location>
        <begin position="28"/>
        <end position="46"/>
    </location>
</feature>
<proteinExistence type="predicted"/>
<sequence>MKKQFLIFISTILFAVLFYDQELGINLSIFAIILLIAQLVMQPKLLRDKRALTLALCVVATSFSNAWLLSVVTVLSVVISSFVFRYYVVDPQLKLISKAFNFAFSWPAFVGRIFLIDQWFEFKKEDSKKTLVTIFSYVILPFCILSVFFGLYVSSSDMLNNWYNRYEWNIDGLIIFTIIFGFYISFVFWHIKVFDFIKIIDKSLKFNFTKEQQTNQKPSFNFIPLDFEVRSGIITLVSLNCMLLFFVIVFNVENAQQTIQHISEYSSRTHSQIYLIITSVFLAMVVVLFFFKDALNFIKNNTWLLRLTKIWIGLNAFLIASAFYQNSVYINAMGLTYKRLGVYLFLIICLIGLVYSFLKIHNKRTNFYLIDRMSWIIFYSLIFCSIFNWGNIMTNYNLQKDRIDWYYLTNDLSGNEKTLIEYYKKKNREVPKYLLNRMKYHKDLPFLSKQLYYSNAKVD</sequence>
<feature type="transmembrane region" description="Helical" evidence="1">
    <location>
        <begin position="340"/>
        <end position="358"/>
    </location>
</feature>
<dbReference type="Proteomes" id="UP000199036">
    <property type="component" value="Unassembled WGS sequence"/>
</dbReference>
<dbReference type="RefSeq" id="WP_091525745.1">
    <property type="nucleotide sequence ID" value="NZ_FOVI01000027.1"/>
</dbReference>
<feature type="transmembrane region" description="Helical" evidence="1">
    <location>
        <begin position="303"/>
        <end position="324"/>
    </location>
</feature>
<gene>
    <name evidence="2" type="ORF">SAMN05421741_12729</name>
</gene>
<keyword evidence="1" id="KW-1133">Transmembrane helix</keyword>
<keyword evidence="1" id="KW-0812">Transmembrane</keyword>
<organism evidence="2 3">
    <name type="scientific">Paenimyroides ummariense</name>
    <dbReference type="NCBI Taxonomy" id="913024"/>
    <lineage>
        <taxon>Bacteria</taxon>
        <taxon>Pseudomonadati</taxon>
        <taxon>Bacteroidota</taxon>
        <taxon>Flavobacteriia</taxon>
        <taxon>Flavobacteriales</taxon>
        <taxon>Flavobacteriaceae</taxon>
        <taxon>Paenimyroides</taxon>
    </lineage>
</organism>
<dbReference type="OrthoDB" id="627992at2"/>
<keyword evidence="3" id="KW-1185">Reference proteome</keyword>
<dbReference type="STRING" id="913024.SAMN05421741_12729"/>
<keyword evidence="1" id="KW-0472">Membrane</keyword>
<evidence type="ECO:0000256" key="1">
    <source>
        <dbReference type="SAM" id="Phobius"/>
    </source>
</evidence>
<feature type="transmembrane region" description="Helical" evidence="1">
    <location>
        <begin position="132"/>
        <end position="153"/>
    </location>
</feature>
<feature type="transmembrane region" description="Helical" evidence="1">
    <location>
        <begin position="233"/>
        <end position="252"/>
    </location>
</feature>
<feature type="transmembrane region" description="Helical" evidence="1">
    <location>
        <begin position="370"/>
        <end position="390"/>
    </location>
</feature>
<feature type="transmembrane region" description="Helical" evidence="1">
    <location>
        <begin position="173"/>
        <end position="191"/>
    </location>
</feature>
<accession>A0A1I5FES7</accession>
<feature type="transmembrane region" description="Helical" evidence="1">
    <location>
        <begin position="99"/>
        <end position="120"/>
    </location>
</feature>
<evidence type="ECO:0000313" key="3">
    <source>
        <dbReference type="Proteomes" id="UP000199036"/>
    </source>
</evidence>
<evidence type="ECO:0000313" key="2">
    <source>
        <dbReference type="EMBL" id="SFO22245.1"/>
    </source>
</evidence>
<dbReference type="InterPro" id="IPR025291">
    <property type="entry name" value="DUF4153"/>
</dbReference>
<feature type="transmembrane region" description="Helical" evidence="1">
    <location>
        <begin position="272"/>
        <end position="291"/>
    </location>
</feature>